<dbReference type="InterPro" id="IPR036859">
    <property type="entry name" value="CAP-Gly_dom_sf"/>
</dbReference>
<protein>
    <recommendedName>
        <fullName evidence="15">CAP-Gly domain-containing protein</fullName>
    </recommendedName>
</protein>
<feature type="domain" description="CAP-Gly" evidence="15">
    <location>
        <begin position="23"/>
        <end position="65"/>
    </location>
</feature>
<evidence type="ECO:0000259" key="15">
    <source>
        <dbReference type="PROSITE" id="PS50245"/>
    </source>
</evidence>
<name>G0RYI7_CHATD</name>
<dbReference type="InterPro" id="IPR022157">
    <property type="entry name" value="Dynactin"/>
</dbReference>
<dbReference type="Pfam" id="PF12455">
    <property type="entry name" value="Dynactin"/>
    <property type="match status" value="1"/>
</dbReference>
<feature type="coiled-coil region" evidence="13">
    <location>
        <begin position="1072"/>
        <end position="1215"/>
    </location>
</feature>
<dbReference type="Gene3D" id="2.30.30.190">
    <property type="entry name" value="CAP Gly-rich-like domain"/>
    <property type="match status" value="1"/>
</dbReference>
<dbReference type="GO" id="GO:0051286">
    <property type="term" value="C:cell tip"/>
    <property type="evidence" value="ECO:0007669"/>
    <property type="project" value="TreeGrafter"/>
</dbReference>
<keyword evidence="17" id="KW-1185">Reference proteome</keyword>
<dbReference type="KEGG" id="cthr:CTHT_0006840"/>
<dbReference type="GeneID" id="18254722"/>
<dbReference type="eggNOG" id="KOG4568">
    <property type="taxonomic scope" value="Eukaryota"/>
</dbReference>
<feature type="coiled-coil region" evidence="13">
    <location>
        <begin position="343"/>
        <end position="613"/>
    </location>
</feature>
<keyword evidence="11" id="KW-0206">Cytoskeleton</keyword>
<dbReference type="GO" id="GO:0030286">
    <property type="term" value="C:dynein complex"/>
    <property type="evidence" value="ECO:0007669"/>
    <property type="project" value="UniProtKB-KW"/>
</dbReference>
<keyword evidence="12" id="KW-0131">Cell cycle</keyword>
<dbReference type="Proteomes" id="UP000008066">
    <property type="component" value="Unassembled WGS sequence"/>
</dbReference>
<evidence type="ECO:0000256" key="9">
    <source>
        <dbReference type="ARBA" id="ARBA00023017"/>
    </source>
</evidence>
<dbReference type="GO" id="GO:0005816">
    <property type="term" value="C:spindle pole body"/>
    <property type="evidence" value="ECO:0007669"/>
    <property type="project" value="TreeGrafter"/>
</dbReference>
<keyword evidence="5" id="KW-0963">Cytoplasm</keyword>
<evidence type="ECO:0000256" key="10">
    <source>
        <dbReference type="ARBA" id="ARBA00023054"/>
    </source>
</evidence>
<dbReference type="OrthoDB" id="2130750at2759"/>
<dbReference type="SUPFAM" id="SSF74924">
    <property type="entry name" value="Cap-Gly domain"/>
    <property type="match status" value="1"/>
</dbReference>
<evidence type="ECO:0000256" key="6">
    <source>
        <dbReference type="ARBA" id="ARBA00022618"/>
    </source>
</evidence>
<feature type="region of interest" description="Disordered" evidence="14">
    <location>
        <begin position="71"/>
        <end position="343"/>
    </location>
</feature>
<proteinExistence type="inferred from homology"/>
<dbReference type="Pfam" id="PF01302">
    <property type="entry name" value="CAP_GLY"/>
    <property type="match status" value="1"/>
</dbReference>
<gene>
    <name evidence="16" type="ORF">CTHT_0006840</name>
</gene>
<keyword evidence="6" id="KW-0132">Cell division</keyword>
<keyword evidence="10 13" id="KW-0175">Coiled coil</keyword>
<keyword evidence="7" id="KW-0493">Microtubule</keyword>
<feature type="compositionally biased region" description="Polar residues" evidence="14">
    <location>
        <begin position="218"/>
        <end position="227"/>
    </location>
</feature>
<dbReference type="EMBL" id="GL988032">
    <property type="protein sequence ID" value="EGS23973.1"/>
    <property type="molecule type" value="Genomic_DNA"/>
</dbReference>
<feature type="compositionally biased region" description="Polar residues" evidence="14">
    <location>
        <begin position="249"/>
        <end position="261"/>
    </location>
</feature>
<dbReference type="STRING" id="759272.G0RYI7"/>
<evidence type="ECO:0000256" key="3">
    <source>
        <dbReference type="ARBA" id="ARBA00004544"/>
    </source>
</evidence>
<accession>G0RYI7</accession>
<dbReference type="HOGENOM" id="CLU_002523_1_1_1"/>
<comment type="similarity">
    <text evidence="4">Belongs to the dynactin 150 kDa subunit family.</text>
</comment>
<evidence type="ECO:0000313" key="17">
    <source>
        <dbReference type="Proteomes" id="UP000008066"/>
    </source>
</evidence>
<evidence type="ECO:0000256" key="14">
    <source>
        <dbReference type="SAM" id="MobiDB-lite"/>
    </source>
</evidence>
<evidence type="ECO:0000256" key="12">
    <source>
        <dbReference type="ARBA" id="ARBA00023306"/>
    </source>
</evidence>
<evidence type="ECO:0000313" key="16">
    <source>
        <dbReference type="EMBL" id="EGS23973.1"/>
    </source>
</evidence>
<dbReference type="GO" id="GO:0051301">
    <property type="term" value="P:cell division"/>
    <property type="evidence" value="ECO:0007669"/>
    <property type="project" value="UniProtKB-KW"/>
</dbReference>
<evidence type="ECO:0000256" key="1">
    <source>
        <dbReference type="ARBA" id="ARBA00004114"/>
    </source>
</evidence>
<dbReference type="GO" id="GO:0005874">
    <property type="term" value="C:microtubule"/>
    <property type="evidence" value="ECO:0007669"/>
    <property type="project" value="UniProtKB-KW"/>
</dbReference>
<evidence type="ECO:0000256" key="4">
    <source>
        <dbReference type="ARBA" id="ARBA00011010"/>
    </source>
</evidence>
<dbReference type="PROSITE" id="PS50245">
    <property type="entry name" value="CAP_GLY_2"/>
    <property type="match status" value="1"/>
</dbReference>
<sequence>MDLVPGLRIQLSDGRTGTVRFVGHTAFAPDEWVGVELDEPTGKNDGSVHGDRYFDCEMGYGMFVRPNKVAPLVDEPAPPQQVTRPPSRPAMEKAGRKPGSRPSSLSSSTMGKPPPPDPNLAKRMSLNAPSPSPGQRPSTNRPPSGITSPTKQLAGTAPSSRVPSRSTTPASGSGLAKPGASSAMGGGMRPRPPSTSSRTMPPPPIPTAKQPTRAASGPASTAPTRTSSGGGNKLAAPKPGIRAPARHATSPSQQSLSGSETTARKLTRGGGASSGDEQRSQATKLSSDDDESSVPVSPVQTRAATLEKLSVGGVEKGGQGKAPSAGRPSAGPSPAPSITAAQAQAYQKEIEDLKAKLKVLEKKRMEDREKLNSLEKVKGERDKFERIIQTLQIKYQPQQAEIAELRRQLKEAEMRLHNVEEMQAEHETAMELATLDREMAEEMAEMYKTELEALKQKTEELELEVEILREENAELTKGTSPEERQSASWLQLEKTNERLREALIRLRDLSQEQEDELRAQIRSMEEDLREYEAVKEQYAVCKESLARSEAAVEDLREQLNNALGAEELIESLTEQNMNQAEEIKELRAIIDDLEALKEINDELEINHIQNEKEMQEEIELKDAIIVEQARQAAQQKEAMEDMEYTLSRFRELVTSLQSDLEDMRASHAVTEHESEQLASRSRAMMDLNMKLQISAAKAQAKAIDLELRRMEAQEAEQHLDIVKLFLPDSFQSDRDSVLALLRFKRLSFKANLVAGFLRERVNSFDSPGHEDDVFDGCAAIDRLTWVACMCDRFVAAISRCDLEQFARYEGALYELEPVERALNAWIDGLRRDDLKEKACADELTRTMALMSHLGEVHFAGDLQTFADDVHMRALLMQAQLESAAVALNAVKSMVQRAVQVDETNDEEGVLASQFAKRVDAAVTQTRSAKVIAQKTVRALEDLRARNLSLTPDSLDAFEQAESNAAQLADMSRRIGADLHKFLHDVDAPADFKATYVAVQNTIARTLDTSDSDPLSSYMTTLRVLTGQITDLSALATDLSHTAEFDPSPTPWSLRAAELRAAATAPADAEAQQARLREELGALRRQLAIREEDLSTAVVKIETLEARARDAAARAVKAKEVELELEKVRGELAQTAEVVATLEREVKVLEGERDKWKAAAATAGTARAVAAGAASKEQQVVSAAAVKELEKLRRDVEGLQAAVRFLREENRRVRGRECAGMAWLAEPLSKPSSSSTKLVSAELAGEGRAVLGELINLATRAKIPDLSAMSARRGAAEGAEGKEKEKEKAKIATWRPANTTPSYQLARAKEEWAVWREWERDVLRRGRELVAFEQRKKELVGSLGGERGTKGDRERRRGVARLQIRLPPVGGAKQVGREVRIWEVEGGQEWEGLVAGARVGL</sequence>
<evidence type="ECO:0000256" key="11">
    <source>
        <dbReference type="ARBA" id="ARBA00023212"/>
    </source>
</evidence>
<dbReference type="PROSITE" id="PS00845">
    <property type="entry name" value="CAP_GLY_1"/>
    <property type="match status" value="1"/>
</dbReference>
<dbReference type="GO" id="GO:0005814">
    <property type="term" value="C:centriole"/>
    <property type="evidence" value="ECO:0007669"/>
    <property type="project" value="UniProtKB-SubCell"/>
</dbReference>
<evidence type="ECO:0000256" key="13">
    <source>
        <dbReference type="SAM" id="Coils"/>
    </source>
</evidence>
<organism evidence="17">
    <name type="scientific">Chaetomium thermophilum (strain DSM 1495 / CBS 144.50 / IMI 039719)</name>
    <name type="common">Thermochaetoides thermophila</name>
    <dbReference type="NCBI Taxonomy" id="759272"/>
    <lineage>
        <taxon>Eukaryota</taxon>
        <taxon>Fungi</taxon>
        <taxon>Dikarya</taxon>
        <taxon>Ascomycota</taxon>
        <taxon>Pezizomycotina</taxon>
        <taxon>Sordariomycetes</taxon>
        <taxon>Sordariomycetidae</taxon>
        <taxon>Sordariales</taxon>
        <taxon>Chaetomiaceae</taxon>
        <taxon>Thermochaetoides</taxon>
    </lineage>
</organism>
<feature type="compositionally biased region" description="Low complexity" evidence="14">
    <location>
        <begin position="156"/>
        <end position="171"/>
    </location>
</feature>
<keyword evidence="9" id="KW-0243">Dynein</keyword>
<reference evidence="16 17" key="1">
    <citation type="journal article" date="2011" name="Cell">
        <title>Insight into structure and assembly of the nuclear pore complex by utilizing the genome of a eukaryotic thermophile.</title>
        <authorList>
            <person name="Amlacher S."/>
            <person name="Sarges P."/>
            <person name="Flemming D."/>
            <person name="van Noort V."/>
            <person name="Kunze R."/>
            <person name="Devos D.P."/>
            <person name="Arumugam M."/>
            <person name="Bork P."/>
            <person name="Hurt E."/>
        </authorList>
    </citation>
    <scope>NUCLEOTIDE SEQUENCE [LARGE SCALE GENOMIC DNA]</scope>
    <source>
        <strain evidence="17">DSM 1495 / CBS 144.50 / IMI 039719</strain>
    </source>
</reference>
<dbReference type="GO" id="GO:0000743">
    <property type="term" value="P:nuclear migration involved in conjugation with cellular fusion"/>
    <property type="evidence" value="ECO:0007669"/>
    <property type="project" value="TreeGrafter"/>
</dbReference>
<dbReference type="PANTHER" id="PTHR18916:SF6">
    <property type="entry name" value="DYNACTIN SUBUNIT 1"/>
    <property type="match status" value="1"/>
</dbReference>
<comment type="subcellular location">
    <subcellularLocation>
        <location evidence="3">Cytoplasm</location>
        <location evidence="3">Cell cortex</location>
    </subcellularLocation>
    <subcellularLocation>
        <location evidence="1">Cytoplasm</location>
        <location evidence="1">Cytoskeleton</location>
        <location evidence="1">Microtubule organizing center</location>
        <location evidence="1">Centrosome</location>
        <location evidence="1">Centriole</location>
    </subcellularLocation>
    <subcellularLocation>
        <location evidence="2">Cytoplasm</location>
        <location evidence="2">Cytoskeleton</location>
        <location evidence="2">Spindle</location>
    </subcellularLocation>
</comment>
<dbReference type="PANTHER" id="PTHR18916">
    <property type="entry name" value="DYNACTIN 1-RELATED MICROTUBULE-BINDING"/>
    <property type="match status" value="1"/>
</dbReference>
<dbReference type="SMART" id="SM01052">
    <property type="entry name" value="CAP_GLY"/>
    <property type="match status" value="1"/>
</dbReference>
<evidence type="ECO:0000256" key="7">
    <source>
        <dbReference type="ARBA" id="ARBA00022701"/>
    </source>
</evidence>
<dbReference type="RefSeq" id="XP_006691215.1">
    <property type="nucleotide sequence ID" value="XM_006691152.1"/>
</dbReference>
<dbReference type="GO" id="GO:0000132">
    <property type="term" value="P:establishment of mitotic spindle orientation"/>
    <property type="evidence" value="ECO:0007669"/>
    <property type="project" value="TreeGrafter"/>
</dbReference>
<evidence type="ECO:0000256" key="2">
    <source>
        <dbReference type="ARBA" id="ARBA00004186"/>
    </source>
</evidence>
<dbReference type="InterPro" id="IPR000938">
    <property type="entry name" value="CAP-Gly_domain"/>
</dbReference>
<dbReference type="eggNOG" id="KOG0971">
    <property type="taxonomic scope" value="Eukaryota"/>
</dbReference>
<dbReference type="GO" id="GO:0005819">
    <property type="term" value="C:spindle"/>
    <property type="evidence" value="ECO:0007669"/>
    <property type="project" value="UniProtKB-SubCell"/>
</dbReference>
<evidence type="ECO:0000256" key="8">
    <source>
        <dbReference type="ARBA" id="ARBA00022776"/>
    </source>
</evidence>
<evidence type="ECO:0000256" key="5">
    <source>
        <dbReference type="ARBA" id="ARBA00022490"/>
    </source>
</evidence>
<feature type="compositionally biased region" description="Polar residues" evidence="14">
    <location>
        <begin position="127"/>
        <end position="153"/>
    </location>
</feature>
<keyword evidence="8" id="KW-0498">Mitosis</keyword>
<dbReference type="OMA" id="LFEMEPV"/>
<feature type="compositionally biased region" description="Low complexity" evidence="14">
    <location>
        <begin position="322"/>
        <end position="332"/>
    </location>
</feature>